<dbReference type="AlphaFoldDB" id="A0A7C1FMX1"/>
<feature type="compositionally biased region" description="Polar residues" evidence="1">
    <location>
        <begin position="1"/>
        <end position="16"/>
    </location>
</feature>
<dbReference type="EMBL" id="DSMG01000049">
    <property type="protein sequence ID" value="HDX30698.1"/>
    <property type="molecule type" value="Genomic_DNA"/>
</dbReference>
<evidence type="ECO:0000256" key="2">
    <source>
        <dbReference type="SAM" id="Phobius"/>
    </source>
</evidence>
<feature type="region of interest" description="Disordered" evidence="1">
    <location>
        <begin position="1"/>
        <end position="20"/>
    </location>
</feature>
<dbReference type="Pfam" id="PF12679">
    <property type="entry name" value="ABC2_membrane_2"/>
    <property type="match status" value="1"/>
</dbReference>
<sequence>MAQAVKVQSTAAQPASQARRRKGSPWTGLWAVVAKEMADHLSSVRMQILEVLILLTAVGTVYAVMQGVRQTVGQDPFIFLRLFTTAREPLPAFVGFLSFLVPLIAISMAFDAVNGEFNRRTMSRVLAQPIYRDALLMGKFLAGFFTLALVLTAIWLLVMGMGLLGLGLPPSGEEVARSLIFLVATIFYGGIWLALGLVFSVIFRQPATAALGALAVWLFFTIFWSMLASLLARVISPVTYGTAQELLRQIEVEQALSRISPNTLYVEATLGILNPAIRSFGILLPSQLEGAIIGAPLPLSQSLMLMWPQLTGLIAATILLFALAYVLFQRQEIRA</sequence>
<keyword evidence="2" id="KW-1133">Transmembrane helix</keyword>
<reference evidence="3" key="1">
    <citation type="journal article" date="2020" name="mSystems">
        <title>Genome- and Community-Level Interaction Insights into Carbon Utilization and Element Cycling Functions of Hydrothermarchaeota in Hydrothermal Sediment.</title>
        <authorList>
            <person name="Zhou Z."/>
            <person name="Liu Y."/>
            <person name="Xu W."/>
            <person name="Pan J."/>
            <person name="Luo Z.H."/>
            <person name="Li M."/>
        </authorList>
    </citation>
    <scope>NUCLEOTIDE SEQUENCE [LARGE SCALE GENOMIC DNA]</scope>
    <source>
        <strain evidence="3">SpSt-289</strain>
    </source>
</reference>
<feature type="transmembrane region" description="Helical" evidence="2">
    <location>
        <begin position="92"/>
        <end position="113"/>
    </location>
</feature>
<organism evidence="3">
    <name type="scientific">Caldilinea aerophila</name>
    <dbReference type="NCBI Taxonomy" id="133453"/>
    <lineage>
        <taxon>Bacteria</taxon>
        <taxon>Bacillati</taxon>
        <taxon>Chloroflexota</taxon>
        <taxon>Caldilineae</taxon>
        <taxon>Caldilineales</taxon>
        <taxon>Caldilineaceae</taxon>
        <taxon>Caldilinea</taxon>
    </lineage>
</organism>
<dbReference type="PANTHER" id="PTHR43471:SF14">
    <property type="entry name" value="ABC-2 TYPE TRANSPORT SYSTEM PERMEASE PROTEIN"/>
    <property type="match status" value="1"/>
</dbReference>
<feature type="transmembrane region" description="Helical" evidence="2">
    <location>
        <begin position="306"/>
        <end position="328"/>
    </location>
</feature>
<dbReference type="PANTHER" id="PTHR43471">
    <property type="entry name" value="ABC TRANSPORTER PERMEASE"/>
    <property type="match status" value="1"/>
</dbReference>
<feature type="transmembrane region" description="Helical" evidence="2">
    <location>
        <begin position="178"/>
        <end position="203"/>
    </location>
</feature>
<evidence type="ECO:0000256" key="1">
    <source>
        <dbReference type="SAM" id="MobiDB-lite"/>
    </source>
</evidence>
<evidence type="ECO:0000313" key="3">
    <source>
        <dbReference type="EMBL" id="HDX30698.1"/>
    </source>
</evidence>
<dbReference type="GO" id="GO:0140359">
    <property type="term" value="F:ABC-type transporter activity"/>
    <property type="evidence" value="ECO:0007669"/>
    <property type="project" value="InterPro"/>
</dbReference>
<dbReference type="GO" id="GO:0005886">
    <property type="term" value="C:plasma membrane"/>
    <property type="evidence" value="ECO:0007669"/>
    <property type="project" value="UniProtKB-SubCell"/>
</dbReference>
<comment type="caution">
    <text evidence="3">The sequence shown here is derived from an EMBL/GenBank/DDBJ whole genome shotgun (WGS) entry which is preliminary data.</text>
</comment>
<keyword evidence="2" id="KW-0812">Transmembrane</keyword>
<protein>
    <submittedName>
        <fullName evidence="3">ABC transporter permease</fullName>
    </submittedName>
</protein>
<feature type="transmembrane region" description="Helical" evidence="2">
    <location>
        <begin position="210"/>
        <end position="232"/>
    </location>
</feature>
<gene>
    <name evidence="3" type="ORF">ENQ20_04300</name>
</gene>
<name>A0A7C1FMX1_9CHLR</name>
<keyword evidence="2" id="KW-0472">Membrane</keyword>
<feature type="transmembrane region" description="Helical" evidence="2">
    <location>
        <begin position="134"/>
        <end position="158"/>
    </location>
</feature>
<accession>A0A7C1FMX1</accession>
<proteinExistence type="predicted"/>
<feature type="transmembrane region" description="Helical" evidence="2">
    <location>
        <begin position="51"/>
        <end position="72"/>
    </location>
</feature>